<evidence type="ECO:0000313" key="6">
    <source>
        <dbReference type="Proteomes" id="UP001153620"/>
    </source>
</evidence>
<keyword evidence="1" id="KW-0175">Coiled coil</keyword>
<dbReference type="GO" id="GO:0016197">
    <property type="term" value="P:endosomal transport"/>
    <property type="evidence" value="ECO:0007669"/>
    <property type="project" value="TreeGrafter"/>
</dbReference>
<dbReference type="Proteomes" id="UP001153620">
    <property type="component" value="Chromosome 3"/>
</dbReference>
<evidence type="ECO:0000259" key="2">
    <source>
        <dbReference type="Pfam" id="PF14744"/>
    </source>
</evidence>
<evidence type="ECO:0000259" key="4">
    <source>
        <dbReference type="Pfam" id="PF14746"/>
    </source>
</evidence>
<dbReference type="PANTHER" id="PTHR31409">
    <property type="entry name" value="WASH COMPLEX SUBUNIT 4"/>
    <property type="match status" value="1"/>
</dbReference>
<dbReference type="Pfam" id="PF14744">
    <property type="entry name" value="WASH-7_mid"/>
    <property type="match status" value="1"/>
</dbReference>
<organism evidence="5 6">
    <name type="scientific">Chironomus riparius</name>
    <dbReference type="NCBI Taxonomy" id="315576"/>
    <lineage>
        <taxon>Eukaryota</taxon>
        <taxon>Metazoa</taxon>
        <taxon>Ecdysozoa</taxon>
        <taxon>Arthropoda</taxon>
        <taxon>Hexapoda</taxon>
        <taxon>Insecta</taxon>
        <taxon>Pterygota</taxon>
        <taxon>Neoptera</taxon>
        <taxon>Endopterygota</taxon>
        <taxon>Diptera</taxon>
        <taxon>Nematocera</taxon>
        <taxon>Chironomoidea</taxon>
        <taxon>Chironomidae</taxon>
        <taxon>Chironominae</taxon>
        <taxon>Chironomus</taxon>
    </lineage>
</organism>
<keyword evidence="6" id="KW-1185">Reference proteome</keyword>
<evidence type="ECO:0008006" key="7">
    <source>
        <dbReference type="Google" id="ProtNLM"/>
    </source>
</evidence>
<evidence type="ECO:0000259" key="3">
    <source>
        <dbReference type="Pfam" id="PF14745"/>
    </source>
</evidence>
<protein>
    <recommendedName>
        <fullName evidence="7">WASH complex subunit 4</fullName>
    </recommendedName>
</protein>
<reference evidence="5" key="1">
    <citation type="submission" date="2022-01" db="EMBL/GenBank/DDBJ databases">
        <authorList>
            <person name="King R."/>
        </authorList>
    </citation>
    <scope>NUCLEOTIDE SEQUENCE</scope>
</reference>
<name>A0A9P0J601_9DIPT</name>
<feature type="domain" description="WASH complex subunit 4 N-terminal" evidence="3">
    <location>
        <begin position="22"/>
        <end position="572"/>
    </location>
</feature>
<dbReference type="Pfam" id="PF14746">
    <property type="entry name" value="WASH-7_C"/>
    <property type="match status" value="1"/>
</dbReference>
<sequence length="1112" mass="130121">MNFLRNPDDQAADDLIKEYGRFIRNYQEMTSNLTIGKSAPTQYIQLICDQNPENISMIELLDSENKLMTKVLIVFFHLNKEARKLTKHSKVIANKLIIIEDEIISVNELAGSSGENLQDNALVKFSYALEDLVDMKFVIQNTIYLSVNIFQQYCALFSMDKLLHITPTTQFPSNLDDVLLLFRNLMVFDLIFKSGVYKMYLEQYSNMLFEQQMEEDDRYLNLQNTLHELDLLLDGNILQIALDNIIAIKERVKAKNLKLLENFMLSYIKNLIYGINLMGNNISELSDTEDIIKLNIAVVMYQKMFDNLDPKHFRLIIDINYKYPAIIIQGNIIWNGNEFLKMYLSSLEKTNVDIDKYQQNYLKQRVNELQKETLHYTSQVLLWILQIHQQAKYGNNNLNEAMLQSRCELYFQGLTLAGEMNFLIKSLVNLHAKFGQLLSKQVVSAIYKLIENLRLIKSTYEDKSIFIVDSIAFVFQYLQFHALNVVGLCKKKVMMEGKKERKFDLSTTLVLVEKLLYGTVSINNLSAIGLSLNLTEPFKDFGNEYPIRLLKLLDHMMNLCRLEENIEKVCDSTFLFWHQNLIDSNFKQQLEASIDERRINLMFESIDDCLKNCNYEQMDNVKNFHPFVESNFTENVIRKLCNSIEINLRLDFHSNLQVEKFNPFDTNSKIIIEDHRELIKLKPAVINHEYVSVQDDVEFYLSKMFYNLTTISLKDWRTYEEMRRLAQTKYLLYTVDDHLPTQTLDQGIDVLQIMRNIHLFVLRFTYNLNNQIFVESLANNNQHFNTIGIKNIANSLSTHGFGIINTTINFVYQFLRKKLSIFSQVIYDEKIKSRLSREMKILRENIAIDKNSEVYSFDRAHALHDYIKNLESFEGNQTLMDKIRTLISTIGNALGYIRMIKSGINHVNSNSISFIPKTLSDDEQLELMNMCQNSNLSQHTVDASKYLEKDVAQATKKIAEGSLYFKMLISTFSPYFRNPKNAHLKNFYIFIPALTINYIKYILKSKDRLKKNQDEIVFTDDGFSMGLVYILRLLDQLSEYSSLNWTRTIRSKIKADKEKILKQRQELEKANKNNDEKLLQTLLLSEMRINAFQTEFELLLYNINSCKIFFQS</sequence>
<accession>A0A9P0J601</accession>
<dbReference type="InterPro" id="IPR028282">
    <property type="entry name" value="WASH-7_central"/>
</dbReference>
<dbReference type="GO" id="GO:0007032">
    <property type="term" value="P:endosome organization"/>
    <property type="evidence" value="ECO:0007669"/>
    <property type="project" value="TreeGrafter"/>
</dbReference>
<dbReference type="Pfam" id="PF14745">
    <property type="entry name" value="WASH-4_N"/>
    <property type="match status" value="1"/>
</dbReference>
<dbReference type="InterPro" id="IPR028191">
    <property type="entry name" value="WASH-4_N"/>
</dbReference>
<feature type="domain" description="WASH complex subunit 7 C-terminal" evidence="4">
    <location>
        <begin position="940"/>
        <end position="1111"/>
    </location>
</feature>
<proteinExistence type="predicted"/>
<gene>
    <name evidence="5" type="ORF">CHIRRI_LOCUS11275</name>
</gene>
<dbReference type="AlphaFoldDB" id="A0A9P0J601"/>
<evidence type="ECO:0000313" key="5">
    <source>
        <dbReference type="EMBL" id="CAH1729143.1"/>
    </source>
</evidence>
<feature type="domain" description="WASH complex subunit 7 central" evidence="2">
    <location>
        <begin position="574"/>
        <end position="918"/>
    </location>
</feature>
<dbReference type="GO" id="GO:0005768">
    <property type="term" value="C:endosome"/>
    <property type="evidence" value="ECO:0007669"/>
    <property type="project" value="TreeGrafter"/>
</dbReference>
<dbReference type="InterPro" id="IPR027307">
    <property type="entry name" value="WASH7"/>
</dbReference>
<dbReference type="GO" id="GO:0071203">
    <property type="term" value="C:WASH complex"/>
    <property type="evidence" value="ECO:0007669"/>
    <property type="project" value="InterPro"/>
</dbReference>
<dbReference type="EMBL" id="OU895879">
    <property type="protein sequence ID" value="CAH1729143.1"/>
    <property type="molecule type" value="Genomic_DNA"/>
</dbReference>
<reference evidence="5" key="2">
    <citation type="submission" date="2022-10" db="EMBL/GenBank/DDBJ databases">
        <authorList>
            <consortium name="ENA_rothamsted_submissions"/>
            <consortium name="culmorum"/>
            <person name="King R."/>
        </authorList>
    </citation>
    <scope>NUCLEOTIDE SEQUENCE</scope>
</reference>
<feature type="coiled-coil region" evidence="1">
    <location>
        <begin position="1050"/>
        <end position="1080"/>
    </location>
</feature>
<dbReference type="InterPro" id="IPR028283">
    <property type="entry name" value="WASH-7_C"/>
</dbReference>
<evidence type="ECO:0000256" key="1">
    <source>
        <dbReference type="SAM" id="Coils"/>
    </source>
</evidence>
<dbReference type="PANTHER" id="PTHR31409:SF0">
    <property type="entry name" value="WASH COMPLEX SUBUNIT 4"/>
    <property type="match status" value="1"/>
</dbReference>